<dbReference type="InterPro" id="IPR018303">
    <property type="entry name" value="ATPase_P-typ_P_site"/>
</dbReference>
<feature type="transmembrane region" description="Helical" evidence="14">
    <location>
        <begin position="280"/>
        <end position="300"/>
    </location>
</feature>
<name>A0A481SAY9_9CILI</name>
<dbReference type="PROSITE" id="PS00154">
    <property type="entry name" value="ATPASE_E1_E2"/>
    <property type="match status" value="1"/>
</dbReference>
<evidence type="ECO:0000256" key="11">
    <source>
        <dbReference type="ARBA" id="ARBA00023136"/>
    </source>
</evidence>
<feature type="compositionally biased region" description="Low complexity" evidence="13">
    <location>
        <begin position="1142"/>
        <end position="1155"/>
    </location>
</feature>
<dbReference type="PANTHER" id="PTHR45630">
    <property type="entry name" value="CATION-TRANSPORTING ATPASE-RELATED"/>
    <property type="match status" value="1"/>
</dbReference>
<feature type="transmembrane region" description="Helical" evidence="14">
    <location>
        <begin position="1079"/>
        <end position="1101"/>
    </location>
</feature>
<keyword evidence="9" id="KW-1278">Translocase</keyword>
<evidence type="ECO:0000256" key="13">
    <source>
        <dbReference type="SAM" id="MobiDB-lite"/>
    </source>
</evidence>
<feature type="domain" description="P-type ATPase A" evidence="15">
    <location>
        <begin position="111"/>
        <end position="211"/>
    </location>
</feature>
<evidence type="ECO:0000256" key="8">
    <source>
        <dbReference type="ARBA" id="ARBA00022842"/>
    </source>
</evidence>
<feature type="region of interest" description="Disordered" evidence="13">
    <location>
        <begin position="1122"/>
        <end position="1170"/>
    </location>
</feature>
<sequence>MDTLSKFGKNDTEIPPKTSWQIFMDEILSPFYLFQLFSVTLWYVEDYYYYSTVIAGTSILSIAVALTEAKSNYSKLREMSYFETKVNVYRGIKSKLRSKDNNNLQCDENIEQQKIEISSHDLVPGDIIEVPENQFIPCDMILLNGQAVMNESMLTGESIPVLKNSLPFNDVIYNPDQDGKQVTLFSGTKCIETRYYMKGKLPVLGLVSQTSFNTIKGQLVRSILFPKASSFQFYADSLKFVAVLAVISLLGFLASLRYQLKGYHEGYFGVQDMILKSLDLITVTVPPALPTCLSIGITFAMHRLKKRQIFCISPPKVNICGQVTIMCFDKTGTLTEDGLDLKGIRTIQENEQNHIVFAPLEKDITSLSQEHYLQRGLSFAPRQTFLEMMASCHALTRVQGELIGDPLELKMFEATKWVLEEQELSKFDELVSAIVKPKSVNEELSANAGIGIIQRFEFSSQLQRMSTIIRRQQDNNFTLFTKGSPEKIFELCRKETIPNSFHQVLDFYAQQGFRVLAFGMKELKENYRKIQKMERDDVEFDLTFVGLIIMENKLKPITTETIELLHRARVKTVMVTGDNALTAISVGRQCGIIPKHHRVYLGDTVEETVQQKQLPEKQQDDNDSIIEENQQQQPQKQQQQGKLIQITQKIQWKDFESSQNQLNQTLEAEHGAWEEQEHYDKNQQNLQKELEKERKLDEEEKKRKQSSFKKSQRKLTITEMQRQSEIIASLQNFQEKEGSQESDNPNIIYEIEAPPFYEEEHCSVAITGRAFSFLLQQMEEGSEEAEKLFKKMIQKTLIFARMKPEEKALMIEYQQQSEMNPIVGMCGDGANDCSALKTANIGISLSDAEASIAAPFTSKIQDISCVITVLKEGRAALVTSFQCFKYMALYSMIQFSTVSLLYFILSLPSDFQFLYWDLFIIIPLAFLMGFTESTDHLTHHVPGSKLISFPVLCSVIGQTIIQGGFQIAVFIILKHQSWYVSCPKAHKDYFQDLDSSGDQMKRCYEPTILFWVSNFQYIVVCIAFSIGKPWRKPFYTNKPFTISLIIVILLTTTIQLVRWKPFESIFLYLYEIKKANSYMPNYVPFILIGVSVVNAICTYIFEKWLLPLLDSCHKSFTGQHQHADDYDDNQSIRGSSKATSSNEIDNFKNNKNNKNNQEKIEQNISKKQEE</sequence>
<dbReference type="GO" id="GO:0019829">
    <property type="term" value="F:ATPase-coupled monoatomic cation transmembrane transporter activity"/>
    <property type="evidence" value="ECO:0007669"/>
    <property type="project" value="TreeGrafter"/>
</dbReference>
<comment type="catalytic activity">
    <reaction evidence="12">
        <text>ATP + H2O = ADP + phosphate + H(+)</text>
        <dbReference type="Rhea" id="RHEA:13065"/>
        <dbReference type="ChEBI" id="CHEBI:15377"/>
        <dbReference type="ChEBI" id="CHEBI:15378"/>
        <dbReference type="ChEBI" id="CHEBI:30616"/>
        <dbReference type="ChEBI" id="CHEBI:43474"/>
        <dbReference type="ChEBI" id="CHEBI:456216"/>
    </reaction>
</comment>
<dbReference type="Gene3D" id="3.40.50.1000">
    <property type="entry name" value="HAD superfamily/HAD-like"/>
    <property type="match status" value="2"/>
</dbReference>
<evidence type="ECO:0000313" key="16">
    <source>
        <dbReference type="EMBL" id="QBH22565.1"/>
    </source>
</evidence>
<evidence type="ECO:0000256" key="6">
    <source>
        <dbReference type="ARBA" id="ARBA00022741"/>
    </source>
</evidence>
<dbReference type="SUPFAM" id="SSF56784">
    <property type="entry name" value="HAD-like"/>
    <property type="match status" value="1"/>
</dbReference>
<reference evidence="16" key="1">
    <citation type="submission" date="2018-06" db="EMBL/GenBank/DDBJ databases">
        <title>ATPases in Philasterides dicentarchi.</title>
        <authorList>
            <person name="Folgueira I."/>
            <person name="deFelipe A."/>
            <person name="Lamas J."/>
            <person name="Leiro J."/>
        </authorList>
    </citation>
    <scope>NUCLEOTIDE SEQUENCE</scope>
</reference>
<dbReference type="Gene3D" id="3.40.1110.10">
    <property type="entry name" value="Calcium-transporting ATPase, cytoplasmic domain N"/>
    <property type="match status" value="1"/>
</dbReference>
<dbReference type="GO" id="GO:0016887">
    <property type="term" value="F:ATP hydrolysis activity"/>
    <property type="evidence" value="ECO:0007669"/>
    <property type="project" value="InterPro"/>
</dbReference>
<evidence type="ECO:0000256" key="14">
    <source>
        <dbReference type="SAM" id="Phobius"/>
    </source>
</evidence>
<dbReference type="NCBIfam" id="TIGR01494">
    <property type="entry name" value="ATPase_P-type"/>
    <property type="match status" value="2"/>
</dbReference>
<dbReference type="EMBL" id="MH444718">
    <property type="protein sequence ID" value="QBH22565.1"/>
    <property type="molecule type" value="mRNA"/>
</dbReference>
<evidence type="ECO:0000256" key="4">
    <source>
        <dbReference type="ARBA" id="ARBA00022692"/>
    </source>
</evidence>
<dbReference type="FunFam" id="1.20.1110.10:FF:000023">
    <property type="entry name" value="Cation-transporting ATPase"/>
    <property type="match status" value="1"/>
</dbReference>
<keyword evidence="6" id="KW-0547">Nucleotide-binding</keyword>
<comment type="subcellular location">
    <subcellularLocation>
        <location evidence="1">Membrane</location>
        <topology evidence="1">Multi-pass membrane protein</topology>
    </subcellularLocation>
</comment>
<keyword evidence="7" id="KW-0067">ATP-binding</keyword>
<dbReference type="PANTHER" id="PTHR45630:SF8">
    <property type="entry name" value="CATION-TRANSPORTING ATPASE"/>
    <property type="match status" value="1"/>
</dbReference>
<dbReference type="GO" id="GO:0046872">
    <property type="term" value="F:metal ion binding"/>
    <property type="evidence" value="ECO:0007669"/>
    <property type="project" value="UniProtKB-KW"/>
</dbReference>
<dbReference type="SUPFAM" id="SSF81660">
    <property type="entry name" value="Metal cation-transporting ATPase, ATP-binding domain N"/>
    <property type="match status" value="1"/>
</dbReference>
<feature type="transmembrane region" description="Helical" evidence="14">
    <location>
        <begin position="913"/>
        <end position="930"/>
    </location>
</feature>
<dbReference type="InterPro" id="IPR023299">
    <property type="entry name" value="ATPase_P-typ_cyto_dom_N"/>
</dbReference>
<accession>A0A481SAY9</accession>
<dbReference type="InterPro" id="IPR059000">
    <property type="entry name" value="ATPase_P-type_domA"/>
</dbReference>
<dbReference type="GO" id="GO:0016020">
    <property type="term" value="C:membrane"/>
    <property type="evidence" value="ECO:0007669"/>
    <property type="project" value="UniProtKB-SubCell"/>
</dbReference>
<feature type="transmembrane region" description="Helical" evidence="14">
    <location>
        <begin position="951"/>
        <end position="973"/>
    </location>
</feature>
<dbReference type="GO" id="GO:0005524">
    <property type="term" value="F:ATP binding"/>
    <property type="evidence" value="ECO:0007669"/>
    <property type="project" value="UniProtKB-KW"/>
</dbReference>
<evidence type="ECO:0000256" key="7">
    <source>
        <dbReference type="ARBA" id="ARBA00022840"/>
    </source>
</evidence>
<dbReference type="InterPro" id="IPR006544">
    <property type="entry name" value="P-type_TPase_V"/>
</dbReference>
<evidence type="ECO:0000256" key="2">
    <source>
        <dbReference type="ARBA" id="ARBA00006000"/>
    </source>
</evidence>
<dbReference type="PROSITE" id="PS01229">
    <property type="entry name" value="COF_2"/>
    <property type="match status" value="1"/>
</dbReference>
<dbReference type="Gene3D" id="1.20.1110.10">
    <property type="entry name" value="Calcium-transporting ATPase, transmembrane domain"/>
    <property type="match status" value="2"/>
</dbReference>
<feature type="transmembrane region" description="Helical" evidence="14">
    <location>
        <begin position="1039"/>
        <end position="1059"/>
    </location>
</feature>
<dbReference type="InterPro" id="IPR036412">
    <property type="entry name" value="HAD-like_sf"/>
</dbReference>
<dbReference type="GO" id="GO:0140358">
    <property type="term" value="F:P-type transmembrane transporter activity"/>
    <property type="evidence" value="ECO:0007669"/>
    <property type="project" value="InterPro"/>
</dbReference>
<dbReference type="Gene3D" id="2.70.150.10">
    <property type="entry name" value="Calcium-transporting ATPase, cytoplasmic transduction domain A"/>
    <property type="match status" value="1"/>
</dbReference>
<feature type="region of interest" description="Disordered" evidence="13">
    <location>
        <begin position="675"/>
        <end position="715"/>
    </location>
</feature>
<feature type="transmembrane region" description="Helical" evidence="14">
    <location>
        <begin position="240"/>
        <end position="260"/>
    </location>
</feature>
<feature type="transmembrane region" description="Helical" evidence="14">
    <location>
        <begin position="47"/>
        <end position="67"/>
    </location>
</feature>
<dbReference type="Pfam" id="PF13246">
    <property type="entry name" value="Cation_ATPase"/>
    <property type="match status" value="1"/>
</dbReference>
<evidence type="ECO:0000259" key="15">
    <source>
        <dbReference type="Pfam" id="PF00122"/>
    </source>
</evidence>
<protein>
    <submittedName>
        <fullName evidence="16">E1-E2 ATPase</fullName>
    </submittedName>
</protein>
<dbReference type="AlphaFoldDB" id="A0A481SAY9"/>
<dbReference type="NCBIfam" id="TIGR01657">
    <property type="entry name" value="P-ATPase-V"/>
    <property type="match status" value="1"/>
</dbReference>
<feature type="compositionally biased region" description="Polar residues" evidence="13">
    <location>
        <begin position="1129"/>
        <end position="1141"/>
    </location>
</feature>
<dbReference type="SUPFAM" id="SSF81653">
    <property type="entry name" value="Calcium ATPase, transduction domain A"/>
    <property type="match status" value="1"/>
</dbReference>
<dbReference type="InterPro" id="IPR008250">
    <property type="entry name" value="ATPase_P-typ_transduc_dom_A_sf"/>
</dbReference>
<feature type="transmembrane region" description="Helical" evidence="14">
    <location>
        <begin position="1008"/>
        <end position="1027"/>
    </location>
</feature>
<keyword evidence="5" id="KW-0479">Metal-binding</keyword>
<evidence type="ECO:0000256" key="9">
    <source>
        <dbReference type="ARBA" id="ARBA00022967"/>
    </source>
</evidence>
<organism evidence="16">
    <name type="scientific">Philasterides dicentrarchi</name>
    <dbReference type="NCBI Taxonomy" id="282688"/>
    <lineage>
        <taxon>Eukaryota</taxon>
        <taxon>Sar</taxon>
        <taxon>Alveolata</taxon>
        <taxon>Ciliophora</taxon>
        <taxon>Intramacronucleata</taxon>
        <taxon>Oligohymenophorea</taxon>
        <taxon>Scuticociliatia</taxon>
        <taxon>Philasterida</taxon>
        <taxon>Philasteridae</taxon>
        <taxon>Philasterides</taxon>
    </lineage>
</organism>
<dbReference type="Pfam" id="PF00122">
    <property type="entry name" value="E1-E2_ATPase"/>
    <property type="match status" value="1"/>
</dbReference>
<evidence type="ECO:0000256" key="1">
    <source>
        <dbReference type="ARBA" id="ARBA00004141"/>
    </source>
</evidence>
<comment type="similarity">
    <text evidence="2">Belongs to the cation transport ATPase (P-type) (TC 3.A.3) family. Type V subfamily.</text>
</comment>
<evidence type="ECO:0000256" key="5">
    <source>
        <dbReference type="ARBA" id="ARBA00022723"/>
    </source>
</evidence>
<evidence type="ECO:0000256" key="12">
    <source>
        <dbReference type="ARBA" id="ARBA00049360"/>
    </source>
</evidence>
<keyword evidence="10 14" id="KW-1133">Transmembrane helix</keyword>
<keyword evidence="4 14" id="KW-0812">Transmembrane</keyword>
<keyword evidence="11 14" id="KW-0472">Membrane</keyword>
<feature type="compositionally biased region" description="Basic and acidic residues" evidence="13">
    <location>
        <begin position="688"/>
        <end position="702"/>
    </location>
</feature>
<dbReference type="InterPro" id="IPR001757">
    <property type="entry name" value="P_typ_ATPase"/>
</dbReference>
<evidence type="ECO:0000256" key="10">
    <source>
        <dbReference type="ARBA" id="ARBA00022989"/>
    </source>
</evidence>
<keyword evidence="8" id="KW-0460">Magnesium</keyword>
<keyword evidence="3" id="KW-0597">Phosphoprotein</keyword>
<feature type="compositionally biased region" description="Basic residues" evidence="13">
    <location>
        <begin position="703"/>
        <end position="713"/>
    </location>
</feature>
<dbReference type="InterPro" id="IPR023298">
    <property type="entry name" value="ATPase_P-typ_TM_dom_sf"/>
</dbReference>
<dbReference type="InterPro" id="IPR023214">
    <property type="entry name" value="HAD_sf"/>
</dbReference>
<proteinExistence type="evidence at transcript level"/>
<dbReference type="PRINTS" id="PR00119">
    <property type="entry name" value="CATATPASE"/>
</dbReference>
<feature type="transmembrane region" description="Helical" evidence="14">
    <location>
        <begin position="887"/>
        <end position="907"/>
    </location>
</feature>
<evidence type="ECO:0000256" key="3">
    <source>
        <dbReference type="ARBA" id="ARBA00022553"/>
    </source>
</evidence>
<feature type="compositionally biased region" description="Basic and acidic residues" evidence="13">
    <location>
        <begin position="1156"/>
        <end position="1170"/>
    </location>
</feature>
<dbReference type="SUPFAM" id="SSF81665">
    <property type="entry name" value="Calcium ATPase, transmembrane domain M"/>
    <property type="match status" value="1"/>
</dbReference>